<comment type="subcellular location">
    <subcellularLocation>
        <location evidence="1">Cell membrane</location>
        <topology evidence="1">Multi-pass membrane protein</topology>
    </subcellularLocation>
</comment>
<feature type="transmembrane region" description="Helical" evidence="7">
    <location>
        <begin position="160"/>
        <end position="179"/>
    </location>
</feature>
<dbReference type="AlphaFoldDB" id="A0A2N6T388"/>
<feature type="transmembrane region" description="Helical" evidence="7">
    <location>
        <begin position="374"/>
        <end position="396"/>
    </location>
</feature>
<keyword evidence="10" id="KW-1185">Reference proteome</keyword>
<name>A0A2N6T388_9CORY</name>
<protein>
    <submittedName>
        <fullName evidence="9">Type VII secretion integral membrane protein EccD</fullName>
    </submittedName>
</protein>
<dbReference type="NCBIfam" id="TIGR03920">
    <property type="entry name" value="T7SS_EccD"/>
    <property type="match status" value="1"/>
</dbReference>
<evidence type="ECO:0000256" key="4">
    <source>
        <dbReference type="ARBA" id="ARBA00022692"/>
    </source>
</evidence>
<feature type="transmembrane region" description="Helical" evidence="7">
    <location>
        <begin position="321"/>
        <end position="340"/>
    </location>
</feature>
<dbReference type="EMBL" id="PNHG01000017">
    <property type="protein sequence ID" value="PMC63742.1"/>
    <property type="molecule type" value="Genomic_DNA"/>
</dbReference>
<comment type="caution">
    <text evidence="9">The sequence shown here is derived from an EMBL/GenBank/DDBJ whole genome shotgun (WGS) entry which is preliminary data.</text>
</comment>
<feature type="transmembrane region" description="Helical" evidence="7">
    <location>
        <begin position="212"/>
        <end position="232"/>
    </location>
</feature>
<sequence>MTDVFVRVSIFYKERQLDVSLPYNRPAVDIVDDAVDLFDSHSDQTGTESPDSIATADTHTWVLSSPKTGVIDPHSTLAEHGVQDGNKLYLTRRQEAARTPFVDDAIAEVRSTIGSAQWVWSGAMRSSGALAVLTFLTILACTIAGRGLWLHEPPLTPQGWAQLTIIVVSAFISLGLALWRKHDWMRFLGILLPLATFIIADVSLRETPAPNAAATTVIAVALSTIPAIWAAGRKAPAGGLGGIVTALIVAVVAGAVLAGTHLGGNIYAIAAWSAWLPILVLLIAPSVGLRSTGLPALIRHNEAGDQVEREAIRTQARRAEAISRGVSWAAGILALLILIILTASPVWQHGLIAVVLSLALLLRQNGFADARIITTLITTGILGLSLTVGAAVRWAQNQGVPLENPAPWWLSAQTNMWTWLAAAAVLLLGAGIAVAIALRQRDDVEEARVARILSMLDILVCLASIPAILAAQGLYQYFWATI</sequence>
<evidence type="ECO:0000256" key="3">
    <source>
        <dbReference type="ARBA" id="ARBA00022475"/>
    </source>
</evidence>
<dbReference type="Pfam" id="PF08817">
    <property type="entry name" value="YukD"/>
    <property type="match status" value="1"/>
</dbReference>
<dbReference type="Pfam" id="PF19053">
    <property type="entry name" value="EccD"/>
    <property type="match status" value="1"/>
</dbReference>
<dbReference type="GO" id="GO:0005886">
    <property type="term" value="C:plasma membrane"/>
    <property type="evidence" value="ECO:0007669"/>
    <property type="project" value="UniProtKB-SubCell"/>
</dbReference>
<organism evidence="9 10">
    <name type="scientific">Corynebacterium tuscaniense</name>
    <dbReference type="NCBI Taxonomy" id="302449"/>
    <lineage>
        <taxon>Bacteria</taxon>
        <taxon>Bacillati</taxon>
        <taxon>Actinomycetota</taxon>
        <taxon>Actinomycetes</taxon>
        <taxon>Mycobacteriales</taxon>
        <taxon>Corynebacteriaceae</taxon>
        <taxon>Corynebacterium</taxon>
    </lineage>
</organism>
<feature type="transmembrane region" description="Helical" evidence="7">
    <location>
        <begin position="266"/>
        <end position="289"/>
    </location>
</feature>
<keyword evidence="5 7" id="KW-1133">Transmembrane helix</keyword>
<feature type="transmembrane region" description="Helical" evidence="7">
    <location>
        <begin position="128"/>
        <end position="148"/>
    </location>
</feature>
<feature type="transmembrane region" description="Helical" evidence="7">
    <location>
        <begin position="184"/>
        <end position="200"/>
    </location>
</feature>
<dbReference type="Gene3D" id="3.10.20.90">
    <property type="entry name" value="Phosphatidylinositol 3-kinase Catalytic Subunit, Chain A, domain 1"/>
    <property type="match status" value="1"/>
</dbReference>
<accession>A0A2N6T388</accession>
<dbReference type="InterPro" id="IPR044049">
    <property type="entry name" value="EccD_transm"/>
</dbReference>
<feature type="domain" description="EccD-like transmembrane" evidence="8">
    <location>
        <begin position="133"/>
        <end position="478"/>
    </location>
</feature>
<proteinExistence type="inferred from homology"/>
<feature type="transmembrane region" description="Helical" evidence="7">
    <location>
        <begin position="416"/>
        <end position="438"/>
    </location>
</feature>
<comment type="similarity">
    <text evidence="2">Belongs to the EccD/Snm4 family.</text>
</comment>
<reference evidence="9 10" key="1">
    <citation type="submission" date="2017-09" db="EMBL/GenBank/DDBJ databases">
        <title>Bacterial strain isolated from the female urinary microbiota.</title>
        <authorList>
            <person name="Thomas-White K."/>
            <person name="Kumar N."/>
            <person name="Forster S."/>
            <person name="Putonti C."/>
            <person name="Lawley T."/>
            <person name="Wolfe A.J."/>
        </authorList>
    </citation>
    <scope>NUCLEOTIDE SEQUENCE [LARGE SCALE GENOMIC DNA]</scope>
    <source>
        <strain evidence="9 10">UMB0792</strain>
    </source>
</reference>
<feature type="transmembrane region" description="Helical" evidence="7">
    <location>
        <begin position="346"/>
        <end position="362"/>
    </location>
</feature>
<evidence type="ECO:0000313" key="10">
    <source>
        <dbReference type="Proteomes" id="UP000235836"/>
    </source>
</evidence>
<evidence type="ECO:0000313" key="9">
    <source>
        <dbReference type="EMBL" id="PMC63742.1"/>
    </source>
</evidence>
<dbReference type="Proteomes" id="UP000235836">
    <property type="component" value="Unassembled WGS sequence"/>
</dbReference>
<feature type="transmembrane region" description="Helical" evidence="7">
    <location>
        <begin position="239"/>
        <end position="260"/>
    </location>
</feature>
<evidence type="ECO:0000256" key="2">
    <source>
        <dbReference type="ARBA" id="ARBA00006162"/>
    </source>
</evidence>
<feature type="transmembrane region" description="Helical" evidence="7">
    <location>
        <begin position="458"/>
        <end position="478"/>
    </location>
</feature>
<dbReference type="InterPro" id="IPR024962">
    <property type="entry name" value="YukD-like"/>
</dbReference>
<dbReference type="RefSeq" id="WP_102724393.1">
    <property type="nucleotide sequence ID" value="NZ_PNHG01000017.1"/>
</dbReference>
<evidence type="ECO:0000256" key="1">
    <source>
        <dbReference type="ARBA" id="ARBA00004651"/>
    </source>
</evidence>
<keyword evidence="3" id="KW-1003">Cell membrane</keyword>
<evidence type="ECO:0000256" key="6">
    <source>
        <dbReference type="ARBA" id="ARBA00023136"/>
    </source>
</evidence>
<keyword evidence="6 7" id="KW-0472">Membrane</keyword>
<evidence type="ECO:0000259" key="8">
    <source>
        <dbReference type="Pfam" id="PF19053"/>
    </source>
</evidence>
<evidence type="ECO:0000256" key="7">
    <source>
        <dbReference type="SAM" id="Phobius"/>
    </source>
</evidence>
<evidence type="ECO:0000256" key="5">
    <source>
        <dbReference type="ARBA" id="ARBA00022989"/>
    </source>
</evidence>
<gene>
    <name evidence="9" type="primary">eccD</name>
    <name evidence="9" type="ORF">CJ203_09405</name>
</gene>
<dbReference type="InterPro" id="IPR006707">
    <property type="entry name" value="T7SS_EccD"/>
</dbReference>
<keyword evidence="4 7" id="KW-0812">Transmembrane</keyword>